<evidence type="ECO:0000256" key="3">
    <source>
        <dbReference type="ARBA" id="ARBA00023242"/>
    </source>
</evidence>
<dbReference type="GO" id="GO:0035861">
    <property type="term" value="C:site of double-strand break"/>
    <property type="evidence" value="ECO:0007669"/>
    <property type="project" value="TreeGrafter"/>
</dbReference>
<name>K1R3W9_MAGGI</name>
<dbReference type="AlphaFoldDB" id="K1R3W9"/>
<dbReference type="GO" id="GO:0006260">
    <property type="term" value="P:DNA replication"/>
    <property type="evidence" value="ECO:0007669"/>
    <property type="project" value="InterPro"/>
</dbReference>
<accession>K1R3W9</accession>
<evidence type="ECO:0000256" key="2">
    <source>
        <dbReference type="ARBA" id="ARBA00009761"/>
    </source>
</evidence>
<gene>
    <name evidence="4" type="ORF">CGI_10021337</name>
</gene>
<dbReference type="PANTHER" id="PTHR15114:SF1">
    <property type="entry name" value="REPLICATION PROTEIN A 14 KDA SUBUNIT"/>
    <property type="match status" value="1"/>
</dbReference>
<dbReference type="GO" id="GO:0005662">
    <property type="term" value="C:DNA replication factor A complex"/>
    <property type="evidence" value="ECO:0007669"/>
    <property type="project" value="TreeGrafter"/>
</dbReference>
<dbReference type="EMBL" id="JH817782">
    <property type="protein sequence ID" value="EKC40453.1"/>
    <property type="molecule type" value="Genomic_DNA"/>
</dbReference>
<dbReference type="GO" id="GO:0006289">
    <property type="term" value="P:nucleotide-excision repair"/>
    <property type="evidence" value="ECO:0007669"/>
    <property type="project" value="TreeGrafter"/>
</dbReference>
<dbReference type="CDD" id="cd04479">
    <property type="entry name" value="RPA3"/>
    <property type="match status" value="1"/>
</dbReference>
<dbReference type="FunFam" id="2.40.50.140:FF:000395">
    <property type="entry name" value="Replication protein A3"/>
    <property type="match status" value="1"/>
</dbReference>
<protein>
    <submittedName>
        <fullName evidence="4">Replication protein A 14 kDa subunit</fullName>
    </submittedName>
</protein>
<dbReference type="InParanoid" id="K1R3W9"/>
<dbReference type="Gene3D" id="2.40.50.140">
    <property type="entry name" value="Nucleic acid-binding proteins"/>
    <property type="match status" value="1"/>
</dbReference>
<keyword evidence="3" id="KW-0539">Nucleus</keyword>
<dbReference type="GO" id="GO:0000724">
    <property type="term" value="P:double-strand break repair via homologous recombination"/>
    <property type="evidence" value="ECO:0007669"/>
    <property type="project" value="TreeGrafter"/>
</dbReference>
<proteinExistence type="inferred from homology"/>
<dbReference type="InterPro" id="IPR012340">
    <property type="entry name" value="NA-bd_OB-fold"/>
</dbReference>
<evidence type="ECO:0000256" key="1">
    <source>
        <dbReference type="ARBA" id="ARBA00004123"/>
    </source>
</evidence>
<dbReference type="SUPFAM" id="SSF50249">
    <property type="entry name" value="Nucleic acid-binding proteins"/>
    <property type="match status" value="1"/>
</dbReference>
<comment type="subcellular location">
    <subcellularLocation>
        <location evidence="1">Nucleus</location>
    </subcellularLocation>
</comment>
<dbReference type="GO" id="GO:0003684">
    <property type="term" value="F:damaged DNA binding"/>
    <property type="evidence" value="ECO:0007669"/>
    <property type="project" value="TreeGrafter"/>
</dbReference>
<dbReference type="InterPro" id="IPR013970">
    <property type="entry name" value="Rfa2"/>
</dbReference>
<sequence>MSDFSKPRVNGKMLPSFKGRTVCLLGNAKDVDSNGTAFTLSTGDGQDVKVIMQEPLGEYVSGLTEVHGNVDAQNNINCQSYIAFPKEISDTFDLGLYNDAVELTSRFRSPQTKILKYYNFVGDLEIVHTFHDAFVVGLNHA</sequence>
<dbReference type="Pfam" id="PF08661">
    <property type="entry name" value="Rep_fac-A_3"/>
    <property type="match status" value="1"/>
</dbReference>
<dbReference type="GO" id="GO:0006298">
    <property type="term" value="P:mismatch repair"/>
    <property type="evidence" value="ECO:0007669"/>
    <property type="project" value="TreeGrafter"/>
</dbReference>
<evidence type="ECO:0000313" key="4">
    <source>
        <dbReference type="EMBL" id="EKC40453.1"/>
    </source>
</evidence>
<dbReference type="GO" id="GO:0003697">
    <property type="term" value="F:single-stranded DNA binding"/>
    <property type="evidence" value="ECO:0007669"/>
    <property type="project" value="TreeGrafter"/>
</dbReference>
<organism evidence="4">
    <name type="scientific">Magallana gigas</name>
    <name type="common">Pacific oyster</name>
    <name type="synonym">Crassostrea gigas</name>
    <dbReference type="NCBI Taxonomy" id="29159"/>
    <lineage>
        <taxon>Eukaryota</taxon>
        <taxon>Metazoa</taxon>
        <taxon>Spiralia</taxon>
        <taxon>Lophotrochozoa</taxon>
        <taxon>Mollusca</taxon>
        <taxon>Bivalvia</taxon>
        <taxon>Autobranchia</taxon>
        <taxon>Pteriomorphia</taxon>
        <taxon>Ostreida</taxon>
        <taxon>Ostreoidea</taxon>
        <taxon>Ostreidae</taxon>
        <taxon>Magallana</taxon>
    </lineage>
</organism>
<reference evidence="4" key="1">
    <citation type="journal article" date="2012" name="Nature">
        <title>The oyster genome reveals stress adaptation and complexity of shell formation.</title>
        <authorList>
            <person name="Zhang G."/>
            <person name="Fang X."/>
            <person name="Guo X."/>
            <person name="Li L."/>
            <person name="Luo R."/>
            <person name="Xu F."/>
            <person name="Yang P."/>
            <person name="Zhang L."/>
            <person name="Wang X."/>
            <person name="Qi H."/>
            <person name="Xiong Z."/>
            <person name="Que H."/>
            <person name="Xie Y."/>
            <person name="Holland P.W."/>
            <person name="Paps J."/>
            <person name="Zhu Y."/>
            <person name="Wu F."/>
            <person name="Chen Y."/>
            <person name="Wang J."/>
            <person name="Peng C."/>
            <person name="Meng J."/>
            <person name="Yang L."/>
            <person name="Liu J."/>
            <person name="Wen B."/>
            <person name="Zhang N."/>
            <person name="Huang Z."/>
            <person name="Zhu Q."/>
            <person name="Feng Y."/>
            <person name="Mount A."/>
            <person name="Hedgecock D."/>
            <person name="Xu Z."/>
            <person name="Liu Y."/>
            <person name="Domazet-Loso T."/>
            <person name="Du Y."/>
            <person name="Sun X."/>
            <person name="Zhang S."/>
            <person name="Liu B."/>
            <person name="Cheng P."/>
            <person name="Jiang X."/>
            <person name="Li J."/>
            <person name="Fan D."/>
            <person name="Wang W."/>
            <person name="Fu W."/>
            <person name="Wang T."/>
            <person name="Wang B."/>
            <person name="Zhang J."/>
            <person name="Peng Z."/>
            <person name="Li Y."/>
            <person name="Li N."/>
            <person name="Wang J."/>
            <person name="Chen M."/>
            <person name="He Y."/>
            <person name="Tan F."/>
            <person name="Song X."/>
            <person name="Zheng Q."/>
            <person name="Huang R."/>
            <person name="Yang H."/>
            <person name="Du X."/>
            <person name="Chen L."/>
            <person name="Yang M."/>
            <person name="Gaffney P.M."/>
            <person name="Wang S."/>
            <person name="Luo L."/>
            <person name="She Z."/>
            <person name="Ming Y."/>
            <person name="Huang W."/>
            <person name="Zhang S."/>
            <person name="Huang B."/>
            <person name="Zhang Y."/>
            <person name="Qu T."/>
            <person name="Ni P."/>
            <person name="Miao G."/>
            <person name="Wang J."/>
            <person name="Wang Q."/>
            <person name="Steinberg C.E."/>
            <person name="Wang H."/>
            <person name="Li N."/>
            <person name="Qian L."/>
            <person name="Zhang G."/>
            <person name="Li Y."/>
            <person name="Yang H."/>
            <person name="Liu X."/>
            <person name="Wang J."/>
            <person name="Yin Y."/>
            <person name="Wang J."/>
        </authorList>
    </citation>
    <scope>NUCLEOTIDE SEQUENCE [LARGE SCALE GENOMIC DNA]</scope>
    <source>
        <strain evidence="4">05x7-T-G4-1.051#20</strain>
    </source>
</reference>
<dbReference type="PANTHER" id="PTHR15114">
    <property type="entry name" value="REPLICATION PROTEIN A3"/>
    <property type="match status" value="1"/>
</dbReference>
<comment type="similarity">
    <text evidence="2">Belongs to the replication factor A protein 3 family.</text>
</comment>
<dbReference type="HOGENOM" id="CLU_141922_0_0_1"/>
<dbReference type="GO" id="GO:0006284">
    <property type="term" value="P:base-excision repair"/>
    <property type="evidence" value="ECO:0007669"/>
    <property type="project" value="TreeGrafter"/>
</dbReference>